<reference evidence="7 8" key="1">
    <citation type="journal article" date="2019" name="Fungal Biol. Biotechnol.">
        <title>Draft genome sequence of fastidious pathogen Ceratobasidium theobromae, which causes vascular-streak dieback in Theobroma cacao.</title>
        <authorList>
            <person name="Ali S.S."/>
            <person name="Asman A."/>
            <person name="Shao J."/>
            <person name="Firmansyah A.P."/>
            <person name="Susilo A.W."/>
            <person name="Rosmana A."/>
            <person name="McMahon P."/>
            <person name="Junaid M."/>
            <person name="Guest D."/>
            <person name="Kheng T.Y."/>
            <person name="Meinhardt L.W."/>
            <person name="Bailey B.A."/>
        </authorList>
    </citation>
    <scope>NUCLEOTIDE SEQUENCE [LARGE SCALE GENOMIC DNA]</scope>
    <source>
        <strain evidence="7 8">CT2</strain>
    </source>
</reference>
<dbReference type="GO" id="GO:0034458">
    <property type="term" value="F:3'-5' RNA helicase activity"/>
    <property type="evidence" value="ECO:0007669"/>
    <property type="project" value="TreeGrafter"/>
</dbReference>
<dbReference type="InterPro" id="IPR007502">
    <property type="entry name" value="Helicase-assoc_dom"/>
</dbReference>
<protein>
    <submittedName>
        <fullName evidence="7">P-loop containing nucleoside triphosphate hydrolase protein</fullName>
    </submittedName>
</protein>
<dbReference type="AlphaFoldDB" id="A0A5N5QDZ5"/>
<dbReference type="PROSITE" id="PS51192">
    <property type="entry name" value="HELICASE_ATP_BIND_1"/>
    <property type="match status" value="1"/>
</dbReference>
<dbReference type="InterPro" id="IPR027417">
    <property type="entry name" value="P-loop_NTPase"/>
</dbReference>
<evidence type="ECO:0000256" key="2">
    <source>
        <dbReference type="ARBA" id="ARBA00022801"/>
    </source>
</evidence>
<dbReference type="OrthoDB" id="10253254at2759"/>
<dbReference type="PANTHER" id="PTHR18934">
    <property type="entry name" value="ATP-DEPENDENT RNA HELICASE"/>
    <property type="match status" value="1"/>
</dbReference>
<dbReference type="InterPro" id="IPR014001">
    <property type="entry name" value="Helicase_ATP-bd"/>
</dbReference>
<dbReference type="SMART" id="SM00847">
    <property type="entry name" value="HA2"/>
    <property type="match status" value="1"/>
</dbReference>
<organism evidence="7 8">
    <name type="scientific">Ceratobasidium theobromae</name>
    <dbReference type="NCBI Taxonomy" id="1582974"/>
    <lineage>
        <taxon>Eukaryota</taxon>
        <taxon>Fungi</taxon>
        <taxon>Dikarya</taxon>
        <taxon>Basidiomycota</taxon>
        <taxon>Agaricomycotina</taxon>
        <taxon>Agaricomycetes</taxon>
        <taxon>Cantharellales</taxon>
        <taxon>Ceratobasidiaceae</taxon>
        <taxon>Ceratobasidium</taxon>
    </lineage>
</organism>
<evidence type="ECO:0000256" key="1">
    <source>
        <dbReference type="ARBA" id="ARBA00022741"/>
    </source>
</evidence>
<name>A0A5N5QDZ5_9AGAM</name>
<dbReference type="GO" id="GO:0003723">
    <property type="term" value="F:RNA binding"/>
    <property type="evidence" value="ECO:0007669"/>
    <property type="project" value="TreeGrafter"/>
</dbReference>
<dbReference type="PANTHER" id="PTHR18934:SF91">
    <property type="entry name" value="PRE-MRNA-SPLICING FACTOR ATP-DEPENDENT RNA HELICASE PRP16"/>
    <property type="match status" value="1"/>
</dbReference>
<evidence type="ECO:0000259" key="6">
    <source>
        <dbReference type="PROSITE" id="PS51192"/>
    </source>
</evidence>
<comment type="caution">
    <text evidence="7">The sequence shown here is derived from an EMBL/GenBank/DDBJ whole genome shotgun (WGS) entry which is preliminary data.</text>
</comment>
<evidence type="ECO:0000256" key="3">
    <source>
        <dbReference type="ARBA" id="ARBA00022806"/>
    </source>
</evidence>
<dbReference type="Pfam" id="PF21010">
    <property type="entry name" value="HA2_C"/>
    <property type="match status" value="1"/>
</dbReference>
<evidence type="ECO:0000256" key="5">
    <source>
        <dbReference type="SAM" id="SignalP"/>
    </source>
</evidence>
<keyword evidence="3" id="KW-0347">Helicase</keyword>
<dbReference type="SMART" id="SM00487">
    <property type="entry name" value="DEXDc"/>
    <property type="match status" value="1"/>
</dbReference>
<dbReference type="GO" id="GO:0005524">
    <property type="term" value="F:ATP binding"/>
    <property type="evidence" value="ECO:0007669"/>
    <property type="project" value="UniProtKB-KW"/>
</dbReference>
<proteinExistence type="predicted"/>
<evidence type="ECO:0000313" key="8">
    <source>
        <dbReference type="Proteomes" id="UP000383932"/>
    </source>
</evidence>
<gene>
    <name evidence="7" type="ORF">CTheo_6887</name>
</gene>
<feature type="domain" description="Helicase ATP-binding" evidence="6">
    <location>
        <begin position="2"/>
        <end position="178"/>
    </location>
</feature>
<evidence type="ECO:0000256" key="4">
    <source>
        <dbReference type="ARBA" id="ARBA00022840"/>
    </source>
</evidence>
<dbReference type="Gene3D" id="3.40.50.300">
    <property type="entry name" value="P-loop containing nucleotide triphosphate hydrolases"/>
    <property type="match status" value="2"/>
</dbReference>
<dbReference type="GO" id="GO:0016787">
    <property type="term" value="F:hydrolase activity"/>
    <property type="evidence" value="ECO:0007669"/>
    <property type="project" value="UniProtKB-KW"/>
</dbReference>
<accession>A0A5N5QDZ5</accession>
<keyword evidence="5" id="KW-0732">Signal</keyword>
<dbReference type="Proteomes" id="UP000383932">
    <property type="component" value="Unassembled WGS sequence"/>
</dbReference>
<dbReference type="EMBL" id="SSOP01000242">
    <property type="protein sequence ID" value="KAB5589666.1"/>
    <property type="molecule type" value="Genomic_DNA"/>
</dbReference>
<keyword evidence="1" id="KW-0547">Nucleotide-binding</keyword>
<dbReference type="Gene3D" id="1.20.120.1080">
    <property type="match status" value="1"/>
</dbReference>
<dbReference type="SUPFAM" id="SSF52540">
    <property type="entry name" value="P-loop containing nucleoside triphosphate hydrolases"/>
    <property type="match status" value="1"/>
</dbReference>
<sequence>MPKLLRWVAVIVVVGETGSGKTTQLAQFLYEDGYCQHSIIRCTQPHCIAAMSFAKRVSKEMEARRWDTPPVLRTAIQRTPKSNVRVVYLHNSEYSYLHPDMTDGVLLRESLNEGDLDRYSVVILDGAHDRSLSTDVLMSLLRKILSRRRDLKLIVTSAAMNAEKFSDFYGQAPCFTIPGRTLPVEIFYSKSPCEDYVDNAVEKDLQTHLQFPPDDILVFVTGQEDIEVTCQVATERLSQLDDLAPSAVLPIHSQVLAGLQAKIFEATSGGKCNVIVAAKIAETSLAVSFTSWTLGAHNSRSIIPRSAWMRYKLHLSVKPTQINVQDVLVELGSKFPMEPSMAKMLIASVEYKCSAEMLTIASIHSVPSVFYRPKERQEADAARKKFSVDESDHLTLLNVFQQWKSHGFRDGWCMRHLLHPKLLRKACEVRQQLEDIMKMQRMELLSACTDFDLVRKAICSGYFHQAVRVKGIGQFVNIRSGYADNRDPSDTREVLGDSEDDTGLARLFGRDTLRRTLGHGPGVSGILS</sequence>
<keyword evidence="8" id="KW-1185">Reference proteome</keyword>
<evidence type="ECO:0000313" key="7">
    <source>
        <dbReference type="EMBL" id="KAB5589666.1"/>
    </source>
</evidence>
<feature type="signal peptide" evidence="5">
    <location>
        <begin position="1"/>
        <end position="20"/>
    </location>
</feature>
<feature type="chain" id="PRO_5024368590" evidence="5">
    <location>
        <begin position="21"/>
        <end position="528"/>
    </location>
</feature>
<keyword evidence="4" id="KW-0067">ATP-binding</keyword>
<keyword evidence="2 7" id="KW-0378">Hydrolase</keyword>